<evidence type="ECO:0000313" key="2">
    <source>
        <dbReference type="EMBL" id="UGO49808.1"/>
    </source>
</evidence>
<dbReference type="Proteomes" id="UP000827912">
    <property type="component" value="Segment"/>
</dbReference>
<gene>
    <name evidence="2" type="ORF">MISHU_60</name>
</gene>
<protein>
    <submittedName>
        <fullName evidence="2">Uncharacterized protein</fullName>
    </submittedName>
</protein>
<evidence type="ECO:0000313" key="3">
    <source>
        <dbReference type="Proteomes" id="UP000827912"/>
    </source>
</evidence>
<proteinExistence type="predicted"/>
<accession>A0AAE8YS81</accession>
<sequence length="73" mass="8632">MNSQRTRFQFQVKHSLTLKICSTIGMERKHTKNYLTRTNGGDNMPQRTNQQEDNQSWQLPKSFATACVNWRRS</sequence>
<name>A0AAE8YS81_9CAUD</name>
<feature type="region of interest" description="Disordered" evidence="1">
    <location>
        <begin position="33"/>
        <end position="58"/>
    </location>
</feature>
<evidence type="ECO:0000256" key="1">
    <source>
        <dbReference type="SAM" id="MobiDB-lite"/>
    </source>
</evidence>
<keyword evidence="3" id="KW-1185">Reference proteome</keyword>
<reference evidence="2 3" key="1">
    <citation type="submission" date="2021-10" db="EMBL/GenBank/DDBJ databases">
        <authorList>
            <person name="Cranston A.C."/>
            <person name="Newey C.N."/>
            <person name="Brown H.B."/>
            <person name="Jenson M.J."/>
            <person name="Grose J.H."/>
        </authorList>
    </citation>
    <scope>NUCLEOTIDE SEQUENCE [LARGE SCALE GENOMIC DNA]</scope>
</reference>
<organism evidence="2 3">
    <name type="scientific">Escherichia phage vB_EcoD_Mishu</name>
    <dbReference type="NCBI Taxonomy" id="2894792"/>
    <lineage>
        <taxon>Viruses</taxon>
        <taxon>Duplodnaviria</taxon>
        <taxon>Heunggongvirae</taxon>
        <taxon>Uroviricota</taxon>
        <taxon>Caudoviricetes</taxon>
        <taxon>Drexlerviridae</taxon>
        <taxon>Tempevirinae</taxon>
        <taxon>Tlsvirus</taxon>
        <taxon>Tlsvirus mishy</taxon>
    </lineage>
</organism>
<dbReference type="EMBL" id="OK499984">
    <property type="protein sequence ID" value="UGO49808.1"/>
    <property type="molecule type" value="Genomic_DNA"/>
</dbReference>